<proteinExistence type="predicted"/>
<protein>
    <submittedName>
        <fullName evidence="1">Uncharacterized protein</fullName>
    </submittedName>
</protein>
<reference evidence="1" key="2">
    <citation type="submission" date="2025-08" db="UniProtKB">
        <authorList>
            <consortium name="Ensembl"/>
        </authorList>
    </citation>
    <scope>IDENTIFICATION</scope>
</reference>
<evidence type="ECO:0000313" key="2">
    <source>
        <dbReference type="Proteomes" id="UP000694558"/>
    </source>
</evidence>
<evidence type="ECO:0000313" key="1">
    <source>
        <dbReference type="Ensembl" id="ENSSMAP00000037176.1"/>
    </source>
</evidence>
<accession>A0A8D3BQ68</accession>
<dbReference type="Ensembl" id="ENSSMAT00000078255.1">
    <property type="protein sequence ID" value="ENSSMAP00000037176.1"/>
    <property type="gene ID" value="ENSSMAG00000023249.1"/>
</dbReference>
<name>A0A8D3BQ68_SCOMX</name>
<dbReference type="Proteomes" id="UP000694558">
    <property type="component" value="Chromosome 7"/>
</dbReference>
<sequence>QSHYASPNHCDCPFFVGQCYKRPHLLHSVCVNKTSAKNKINLTLDPVSSLTPFNLLSSRVY</sequence>
<dbReference type="AlphaFoldDB" id="A0A8D3BQ68"/>
<reference evidence="1" key="1">
    <citation type="submission" date="2023-05" db="EMBL/GenBank/DDBJ databases">
        <title>High-quality long-read genome of Scophthalmus maximus.</title>
        <authorList>
            <person name="Lien S."/>
            <person name="Martinez P."/>
        </authorList>
    </citation>
    <scope>NUCLEOTIDE SEQUENCE [LARGE SCALE GENOMIC DNA]</scope>
</reference>
<organism evidence="1 2">
    <name type="scientific">Scophthalmus maximus</name>
    <name type="common">Turbot</name>
    <name type="synonym">Psetta maxima</name>
    <dbReference type="NCBI Taxonomy" id="52904"/>
    <lineage>
        <taxon>Eukaryota</taxon>
        <taxon>Metazoa</taxon>
        <taxon>Chordata</taxon>
        <taxon>Craniata</taxon>
        <taxon>Vertebrata</taxon>
        <taxon>Euteleostomi</taxon>
        <taxon>Actinopterygii</taxon>
        <taxon>Neopterygii</taxon>
        <taxon>Teleostei</taxon>
        <taxon>Neoteleostei</taxon>
        <taxon>Acanthomorphata</taxon>
        <taxon>Carangaria</taxon>
        <taxon>Pleuronectiformes</taxon>
        <taxon>Pleuronectoidei</taxon>
        <taxon>Scophthalmidae</taxon>
        <taxon>Scophthalmus</taxon>
    </lineage>
</organism>